<reference evidence="7 8" key="1">
    <citation type="submission" date="2018-08" db="EMBL/GenBank/DDBJ databases">
        <title>A genome reference for cultivated species of the human gut microbiota.</title>
        <authorList>
            <person name="Zou Y."/>
            <person name="Xue W."/>
            <person name="Luo G."/>
        </authorList>
    </citation>
    <scope>NUCLEOTIDE SEQUENCE [LARGE SCALE GENOMIC DNA]</scope>
    <source>
        <strain evidence="7 8">OF02-7</strain>
    </source>
</reference>
<feature type="region of interest" description="Disordered" evidence="5">
    <location>
        <begin position="619"/>
        <end position="638"/>
    </location>
</feature>
<evidence type="ECO:0000256" key="1">
    <source>
        <dbReference type="ARBA" id="ARBA00004561"/>
    </source>
</evidence>
<dbReference type="GO" id="GO:0005509">
    <property type="term" value="F:calcium ion binding"/>
    <property type="evidence" value="ECO:0007669"/>
    <property type="project" value="InterPro"/>
</dbReference>
<dbReference type="InterPro" id="IPR018247">
    <property type="entry name" value="EF_Hand_1_Ca_BS"/>
</dbReference>
<name>A0A413IRP3_9BACT</name>
<comment type="caution">
    <text evidence="7">The sequence shown here is derived from an EMBL/GenBank/DDBJ whole genome shotgun (WGS) entry which is preliminary data.</text>
</comment>
<dbReference type="InterPro" id="IPR029141">
    <property type="entry name" value="FimA_N"/>
</dbReference>
<feature type="compositionally biased region" description="Basic and acidic residues" evidence="5">
    <location>
        <begin position="619"/>
        <end position="629"/>
    </location>
</feature>
<dbReference type="Pfam" id="PF06321">
    <property type="entry name" value="P_gingi_FimA"/>
    <property type="match status" value="1"/>
</dbReference>
<evidence type="ECO:0000256" key="5">
    <source>
        <dbReference type="SAM" id="MobiDB-lite"/>
    </source>
</evidence>
<proteinExistence type="inferred from homology"/>
<dbReference type="RefSeq" id="WP_117721105.1">
    <property type="nucleotide sequence ID" value="NZ_CAJUBB010000052.1"/>
</dbReference>
<dbReference type="GO" id="GO:0009289">
    <property type="term" value="C:pilus"/>
    <property type="evidence" value="ECO:0007669"/>
    <property type="project" value="UniProtKB-SubCell"/>
</dbReference>
<comment type="similarity">
    <text evidence="2">Belongs to the bacteroidetes fimbrillin superfamily. FimA/Mfa1 family.</text>
</comment>
<evidence type="ECO:0000256" key="2">
    <source>
        <dbReference type="ARBA" id="ARBA00006011"/>
    </source>
</evidence>
<keyword evidence="4" id="KW-0281">Fimbrium</keyword>
<dbReference type="Gene3D" id="2.60.40.2580">
    <property type="match status" value="1"/>
</dbReference>
<evidence type="ECO:0000259" key="6">
    <source>
        <dbReference type="PROSITE" id="PS50222"/>
    </source>
</evidence>
<dbReference type="EMBL" id="QSCR01000004">
    <property type="protein sequence ID" value="RGY20110.1"/>
    <property type="molecule type" value="Genomic_DNA"/>
</dbReference>
<evidence type="ECO:0000256" key="4">
    <source>
        <dbReference type="ARBA" id="ARBA00023263"/>
    </source>
</evidence>
<feature type="domain" description="EF-hand" evidence="6">
    <location>
        <begin position="665"/>
        <end position="700"/>
    </location>
</feature>
<gene>
    <name evidence="7" type="ORF">DXA50_04410</name>
</gene>
<accession>A0A413IRP3</accession>
<evidence type="ECO:0000256" key="3">
    <source>
        <dbReference type="ARBA" id="ARBA00022729"/>
    </source>
</evidence>
<dbReference type="OrthoDB" id="1044266at2"/>
<dbReference type="PROSITE" id="PS50222">
    <property type="entry name" value="EF_HAND_2"/>
    <property type="match status" value="1"/>
</dbReference>
<dbReference type="PROSITE" id="PS00018">
    <property type="entry name" value="EF_HAND_1"/>
    <property type="match status" value="1"/>
</dbReference>
<dbReference type="AlphaFoldDB" id="A0A413IRP3"/>
<keyword evidence="3" id="KW-0732">Signal</keyword>
<dbReference type="Proteomes" id="UP000286063">
    <property type="component" value="Unassembled WGS sequence"/>
</dbReference>
<protein>
    <submittedName>
        <fullName evidence="7">DUF4906 domain-containing protein</fullName>
    </submittedName>
</protein>
<evidence type="ECO:0000313" key="8">
    <source>
        <dbReference type="Proteomes" id="UP000286063"/>
    </source>
</evidence>
<dbReference type="PROSITE" id="PS51257">
    <property type="entry name" value="PROKAR_LIPOPROTEIN"/>
    <property type="match status" value="1"/>
</dbReference>
<sequence>MKTIYKLIIAIYILSFFASCSDELLKHQDTVEEGIPTRIDLHFETGNAQSLSRATSPEKDEYKVNNLYVFIFNADESLASKQFFDYEHLNNKQEKGEGAAKTTGNVTLQTVSGSGKTIWAIANINNSMRDITKETLDGISNLTTLRQQTASLQQETIARGTSFLMSGTTEDINGSPTTIDIPAGKFNLTIPIVLKRVDAKVTFNIKTKAGITFTPSEWKVVKASKTVSLLPGESDPETDTDDYFESSWAHYEGEGDNFGRTFSFYVAENRKKPRKEILPEENGQRLSREQMYAKRELQEKNNDLEHEGYVKNGAYVHANENSTYVVMKGNITYNVNASQKLSADVIYTIHLGYVNGANDFNTNRNTHYIYTVTINGAHNIEVEVDENKEIEPGTEGEVIVANNIITLDCHYGVEIINFQVDQISDQLTWYVKTVFSEGMAETNPQDFQWIKFRLNNLNDGYYHDNIRQAYPGPVTYTDEEIANLNYVIQNDKLVNVEQLVELLKANKRIYETSGNQRAGTLFDAGLNITFTAFIDENYYTHDPEGKVNSPYLWKYFVNQPERIMHILSRTKYSQDRESIKHTAVTSFIQKSIQTMYNVNIGDELQTAWGTECIQETDKRPFWNKEHQSDPDYTDPRNGLSNTRKLWQDASWSYVNSETGKMLDQYNYARYNCMLRNRDLNGNGTIDPDEVRWYLAAIDQLTDLWIGENSFDAEARLFKGSTWEEDWYVSSTVPDRYQLYSWNISPKVKSQWDNPTVLWSSEGSSIGPMRDVPGYITKTFKYFNTTYAQEHDLNKTFNYRCVRNLGTSPDSDNIPQDFAKYENGTISLKYLNEKSIRAYTQEAELPEHHERQADNLPWWNFKVNSTSSQLSTGPANWIEIRNAINRRQSPCPPGWRVPNQRELALMLSRVGNDEGWTLDQHMSRTRFSMNPQDQYRHGFSVTKQAGILFLINNSNEKGGVRCVKDINQ</sequence>
<evidence type="ECO:0000313" key="7">
    <source>
        <dbReference type="EMBL" id="RGY20110.1"/>
    </source>
</evidence>
<comment type="subcellular location">
    <subcellularLocation>
        <location evidence="1">Fimbrium</location>
    </subcellularLocation>
</comment>
<dbReference type="InterPro" id="IPR002048">
    <property type="entry name" value="EF_hand_dom"/>
</dbReference>
<organism evidence="7 8">
    <name type="scientific">Butyricimonas virosa</name>
    <dbReference type="NCBI Taxonomy" id="544645"/>
    <lineage>
        <taxon>Bacteria</taxon>
        <taxon>Pseudomonadati</taxon>
        <taxon>Bacteroidota</taxon>
        <taxon>Bacteroidia</taxon>
        <taxon>Bacteroidales</taxon>
        <taxon>Odoribacteraceae</taxon>
        <taxon>Butyricimonas</taxon>
    </lineage>
</organism>